<sequence length="101" mass="10541">MFQGKFTTAQPRPARDRSTGGQDGLRRITWPELLAQLNAARELRSAIAGGSGGRAGSAHHIAALGKSERAVNLDDSADGKPGAAITRCRTNGAARDGREST</sequence>
<feature type="compositionally biased region" description="Polar residues" evidence="1">
    <location>
        <begin position="1"/>
        <end position="10"/>
    </location>
</feature>
<dbReference type="EMBL" id="WTYK01000001">
    <property type="protein sequence ID" value="MXP40135.1"/>
    <property type="molecule type" value="Genomic_DNA"/>
</dbReference>
<dbReference type="RefSeq" id="WP_160745000.1">
    <property type="nucleotide sequence ID" value="NZ_WTYK01000001.1"/>
</dbReference>
<gene>
    <name evidence="2" type="ORF">GRI75_00570</name>
</gene>
<protein>
    <submittedName>
        <fullName evidence="2">Uncharacterized protein</fullName>
    </submittedName>
</protein>
<evidence type="ECO:0000313" key="2">
    <source>
        <dbReference type="EMBL" id="MXP40135.1"/>
    </source>
</evidence>
<organism evidence="2 3">
    <name type="scientific">Croceibacterium soli</name>
    <dbReference type="NCBI Taxonomy" id="1739690"/>
    <lineage>
        <taxon>Bacteria</taxon>
        <taxon>Pseudomonadati</taxon>
        <taxon>Pseudomonadota</taxon>
        <taxon>Alphaproteobacteria</taxon>
        <taxon>Sphingomonadales</taxon>
        <taxon>Erythrobacteraceae</taxon>
        <taxon>Croceibacterium</taxon>
    </lineage>
</organism>
<feature type="region of interest" description="Disordered" evidence="1">
    <location>
        <begin position="72"/>
        <end position="101"/>
    </location>
</feature>
<evidence type="ECO:0000313" key="3">
    <source>
        <dbReference type="Proteomes" id="UP000469159"/>
    </source>
</evidence>
<feature type="region of interest" description="Disordered" evidence="1">
    <location>
        <begin position="1"/>
        <end position="25"/>
    </location>
</feature>
<evidence type="ECO:0000256" key="1">
    <source>
        <dbReference type="SAM" id="MobiDB-lite"/>
    </source>
</evidence>
<reference evidence="2 3" key="1">
    <citation type="submission" date="2019-12" db="EMBL/GenBank/DDBJ databases">
        <title>Genomic-based taxomic classification of the family Erythrobacteraceae.</title>
        <authorList>
            <person name="Xu L."/>
        </authorList>
    </citation>
    <scope>NUCLEOTIDE SEQUENCE [LARGE SCALE GENOMIC DNA]</scope>
    <source>
        <strain evidence="2 3">MCCC 1K02066</strain>
    </source>
</reference>
<accession>A0A6I4USJ1</accession>
<proteinExistence type="predicted"/>
<name>A0A6I4USJ1_9SPHN</name>
<dbReference type="AlphaFoldDB" id="A0A6I4USJ1"/>
<dbReference type="Proteomes" id="UP000469159">
    <property type="component" value="Unassembled WGS sequence"/>
</dbReference>
<comment type="caution">
    <text evidence="2">The sequence shown here is derived from an EMBL/GenBank/DDBJ whole genome shotgun (WGS) entry which is preliminary data.</text>
</comment>
<keyword evidence="3" id="KW-1185">Reference proteome</keyword>